<dbReference type="Proteomes" id="UP000824238">
    <property type="component" value="Unassembled WGS sequence"/>
</dbReference>
<keyword evidence="2" id="KW-0808">Transferase</keyword>
<reference evidence="2" key="2">
    <citation type="journal article" date="2021" name="PeerJ">
        <title>Extensive microbial diversity within the chicken gut microbiome revealed by metagenomics and culture.</title>
        <authorList>
            <person name="Gilroy R."/>
            <person name="Ravi A."/>
            <person name="Getino M."/>
            <person name="Pursley I."/>
            <person name="Horton D.L."/>
            <person name="Alikhan N.F."/>
            <person name="Baker D."/>
            <person name="Gharbi K."/>
            <person name="Hall N."/>
            <person name="Watson M."/>
            <person name="Adriaenssens E.M."/>
            <person name="Foster-Nyarko E."/>
            <person name="Jarju S."/>
            <person name="Secka A."/>
            <person name="Antonio M."/>
            <person name="Oren A."/>
            <person name="Chaudhuri R.R."/>
            <person name="La Ragione R."/>
            <person name="Hildebrand F."/>
            <person name="Pallen M.J."/>
        </authorList>
    </citation>
    <scope>NUCLEOTIDE SEQUENCE</scope>
    <source>
        <strain evidence="2">ChiGjej3B3-7149</strain>
    </source>
</reference>
<dbReference type="SUPFAM" id="SSF53335">
    <property type="entry name" value="S-adenosyl-L-methionine-dependent methyltransferases"/>
    <property type="match status" value="1"/>
</dbReference>
<name>A0A9D1IZY4_9FIRM</name>
<sequence>MTELWKNGPLYDGGGAFPITTDSVLLADFVRAKPCRAVELCSGAGLISLLLLSREPRLSIDCAEIDPAASAAAARNFAANGLSDRARPLCLDIRDHRTALPHAACGLAVCNPPYFAEGSGRAPETEAMALARSETGCTLAQVVAAAAWCLRTGGAFCLVHRPERLVELLSLMSASGLEPKRLRLVQHRLEKPPGLVLVEGRKGARPGLEVLPALILTGPDGRDAAEMRRIYHREEN</sequence>
<dbReference type="PANTHER" id="PTHR47739:SF1">
    <property type="entry name" value="TRNA1(VAL) (ADENINE(37)-N6)-METHYLTRANSFERASE"/>
    <property type="match status" value="1"/>
</dbReference>
<dbReference type="InterPro" id="IPR029063">
    <property type="entry name" value="SAM-dependent_MTases_sf"/>
</dbReference>
<protein>
    <submittedName>
        <fullName evidence="2">Methyltransferase</fullName>
    </submittedName>
</protein>
<evidence type="ECO:0000313" key="2">
    <source>
        <dbReference type="EMBL" id="HIR55389.1"/>
    </source>
</evidence>
<gene>
    <name evidence="2" type="ORF">IAD36_07350</name>
</gene>
<dbReference type="Pfam" id="PF05175">
    <property type="entry name" value="MTS"/>
    <property type="match status" value="1"/>
</dbReference>
<reference evidence="2" key="1">
    <citation type="submission" date="2020-10" db="EMBL/GenBank/DDBJ databases">
        <authorList>
            <person name="Gilroy R."/>
        </authorList>
    </citation>
    <scope>NUCLEOTIDE SEQUENCE</scope>
    <source>
        <strain evidence="2">ChiGjej3B3-7149</strain>
    </source>
</reference>
<dbReference type="AlphaFoldDB" id="A0A9D1IZY4"/>
<dbReference type="GO" id="GO:0008168">
    <property type="term" value="F:methyltransferase activity"/>
    <property type="evidence" value="ECO:0007669"/>
    <property type="project" value="UniProtKB-KW"/>
</dbReference>
<accession>A0A9D1IZY4</accession>
<dbReference type="Gene3D" id="3.40.50.150">
    <property type="entry name" value="Vaccinia Virus protein VP39"/>
    <property type="match status" value="1"/>
</dbReference>
<feature type="domain" description="Methyltransferase small" evidence="1">
    <location>
        <begin position="24"/>
        <end position="161"/>
    </location>
</feature>
<dbReference type="InterPro" id="IPR007848">
    <property type="entry name" value="Small_mtfrase_dom"/>
</dbReference>
<dbReference type="GO" id="GO:0032259">
    <property type="term" value="P:methylation"/>
    <property type="evidence" value="ECO:0007669"/>
    <property type="project" value="UniProtKB-KW"/>
</dbReference>
<keyword evidence="2" id="KW-0489">Methyltransferase</keyword>
<dbReference type="EMBL" id="DVHH01000176">
    <property type="protein sequence ID" value="HIR55389.1"/>
    <property type="molecule type" value="Genomic_DNA"/>
</dbReference>
<dbReference type="InterPro" id="IPR050210">
    <property type="entry name" value="tRNA_Adenine-N(6)_MTase"/>
</dbReference>
<proteinExistence type="predicted"/>
<evidence type="ECO:0000313" key="3">
    <source>
        <dbReference type="Proteomes" id="UP000824238"/>
    </source>
</evidence>
<organism evidence="2 3">
    <name type="scientific">Candidatus Scatomorpha intestinigallinarum</name>
    <dbReference type="NCBI Taxonomy" id="2840923"/>
    <lineage>
        <taxon>Bacteria</taxon>
        <taxon>Bacillati</taxon>
        <taxon>Bacillota</taxon>
        <taxon>Clostridia</taxon>
        <taxon>Eubacteriales</taxon>
        <taxon>Candidatus Scatomorpha</taxon>
    </lineage>
</organism>
<dbReference type="PANTHER" id="PTHR47739">
    <property type="entry name" value="TRNA1(VAL) (ADENINE(37)-N6)-METHYLTRANSFERASE"/>
    <property type="match status" value="1"/>
</dbReference>
<evidence type="ECO:0000259" key="1">
    <source>
        <dbReference type="Pfam" id="PF05175"/>
    </source>
</evidence>
<comment type="caution">
    <text evidence="2">The sequence shown here is derived from an EMBL/GenBank/DDBJ whole genome shotgun (WGS) entry which is preliminary data.</text>
</comment>